<comment type="caution">
    <text evidence="1">The sequence shown here is derived from an EMBL/GenBank/DDBJ whole genome shotgun (WGS) entry which is preliminary data.</text>
</comment>
<reference evidence="1" key="1">
    <citation type="journal article" date="2023" name="Science">
        <title>Genome structures resolve the early diversification of teleost fishes.</title>
        <authorList>
            <person name="Parey E."/>
            <person name="Louis A."/>
            <person name="Montfort J."/>
            <person name="Bouchez O."/>
            <person name="Roques C."/>
            <person name="Iampietro C."/>
            <person name="Lluch J."/>
            <person name="Castinel A."/>
            <person name="Donnadieu C."/>
            <person name="Desvignes T."/>
            <person name="Floi Bucao C."/>
            <person name="Jouanno E."/>
            <person name="Wen M."/>
            <person name="Mejri S."/>
            <person name="Dirks R."/>
            <person name="Jansen H."/>
            <person name="Henkel C."/>
            <person name="Chen W.J."/>
            <person name="Zahm M."/>
            <person name="Cabau C."/>
            <person name="Klopp C."/>
            <person name="Thompson A.W."/>
            <person name="Robinson-Rechavi M."/>
            <person name="Braasch I."/>
            <person name="Lecointre G."/>
            <person name="Bobe J."/>
            <person name="Postlethwait J.H."/>
            <person name="Berthelot C."/>
            <person name="Roest Crollius H."/>
            <person name="Guiguen Y."/>
        </authorList>
    </citation>
    <scope>NUCLEOTIDE SEQUENCE</scope>
    <source>
        <strain evidence="1">WJC10195</strain>
    </source>
</reference>
<name>A0A9Q1FIF3_SYNKA</name>
<dbReference type="EMBL" id="JAINUF010000005">
    <property type="protein sequence ID" value="KAJ8359240.1"/>
    <property type="molecule type" value="Genomic_DNA"/>
</dbReference>
<gene>
    <name evidence="1" type="ORF">SKAU_G00157650</name>
</gene>
<accession>A0A9Q1FIF3</accession>
<evidence type="ECO:0000313" key="1">
    <source>
        <dbReference type="EMBL" id="KAJ8359240.1"/>
    </source>
</evidence>
<dbReference type="OrthoDB" id="8960035at2759"/>
<dbReference type="InterPro" id="IPR027417">
    <property type="entry name" value="P-loop_NTPase"/>
</dbReference>
<evidence type="ECO:0000313" key="2">
    <source>
        <dbReference type="Proteomes" id="UP001152622"/>
    </source>
</evidence>
<dbReference type="Proteomes" id="UP001152622">
    <property type="component" value="Chromosome 5"/>
</dbReference>
<keyword evidence="2" id="KW-1185">Reference proteome</keyword>
<organism evidence="1 2">
    <name type="scientific">Synaphobranchus kaupii</name>
    <name type="common">Kaup's arrowtooth eel</name>
    <dbReference type="NCBI Taxonomy" id="118154"/>
    <lineage>
        <taxon>Eukaryota</taxon>
        <taxon>Metazoa</taxon>
        <taxon>Chordata</taxon>
        <taxon>Craniata</taxon>
        <taxon>Vertebrata</taxon>
        <taxon>Euteleostomi</taxon>
        <taxon>Actinopterygii</taxon>
        <taxon>Neopterygii</taxon>
        <taxon>Teleostei</taxon>
        <taxon>Anguilliformes</taxon>
        <taxon>Synaphobranchidae</taxon>
        <taxon>Synaphobranchus</taxon>
    </lineage>
</organism>
<dbReference type="Gene3D" id="3.40.50.300">
    <property type="entry name" value="P-loop containing nucleotide triphosphate hydrolases"/>
    <property type="match status" value="1"/>
</dbReference>
<proteinExistence type="predicted"/>
<protein>
    <submittedName>
        <fullName evidence="1">Uncharacterized protein</fullName>
    </submittedName>
</protein>
<dbReference type="AlphaFoldDB" id="A0A9Q1FIF3"/>
<sequence length="137" mass="15863">MNLFRKLHWDSAFPKELLNLRCQDGKIMRKQPPEGLPQLNESQHAAIEQALKNNFTVIQGPPDVVAEYLMKFGDTIKPLRVYSRQMEMQDYPYPGSILQFSPQINATREIQATAQVYHYAPPYKGTRQSALERDQKL</sequence>